<sequence length="192" mass="21894">MGKRILLIQGHPAPDSFCQALASRYASAARSAGHELRELTLARLAFDPLLHQGYRGEQPLEADLLAAQAEILWAEHLVFVYPIWWGSVPALLKGFLDRVLLPGFAFRYHKGKAFPEGLLKGRSADLLVSMDTPPWYFRWFYRQPGIWQMKITTLEFCGIRPVRVLRCGPLIGSTPVRRERWLVKAEALARRL</sequence>
<dbReference type="InterPro" id="IPR051545">
    <property type="entry name" value="NAD(P)H_dehydrogenase_qn"/>
</dbReference>
<evidence type="ECO:0000259" key="3">
    <source>
        <dbReference type="Pfam" id="PF02525"/>
    </source>
</evidence>
<dbReference type="PANTHER" id="PTHR10204">
    <property type="entry name" value="NAD P H OXIDOREDUCTASE-RELATED"/>
    <property type="match status" value="1"/>
</dbReference>
<gene>
    <name evidence="4" type="ORF">HNP49_002122</name>
</gene>
<dbReference type="Proteomes" id="UP000557193">
    <property type="component" value="Unassembled WGS sequence"/>
</dbReference>
<comment type="caution">
    <text evidence="4">The sequence shown here is derived from an EMBL/GenBank/DDBJ whole genome shotgun (WGS) entry which is preliminary data.</text>
</comment>
<dbReference type="InterPro" id="IPR029039">
    <property type="entry name" value="Flavoprotein-like_sf"/>
</dbReference>
<evidence type="ECO:0000256" key="1">
    <source>
        <dbReference type="ARBA" id="ARBA00006252"/>
    </source>
</evidence>
<dbReference type="Gene3D" id="3.40.50.360">
    <property type="match status" value="1"/>
</dbReference>
<organism evidence="4 5">
    <name type="scientific">Pseudomonas fluvialis</name>
    <dbReference type="NCBI Taxonomy" id="1793966"/>
    <lineage>
        <taxon>Bacteria</taxon>
        <taxon>Pseudomonadati</taxon>
        <taxon>Pseudomonadota</taxon>
        <taxon>Gammaproteobacteria</taxon>
        <taxon>Pseudomonadales</taxon>
        <taxon>Pseudomonadaceae</taxon>
        <taxon>Pseudomonas</taxon>
    </lineage>
</organism>
<reference evidence="4 5" key="1">
    <citation type="submission" date="2020-08" db="EMBL/GenBank/DDBJ databases">
        <title>Functional genomics of gut bacteria from endangered species of beetles.</title>
        <authorList>
            <person name="Carlos-Shanley C."/>
        </authorList>
    </citation>
    <scope>NUCLEOTIDE SEQUENCE [LARGE SCALE GENOMIC DNA]</scope>
    <source>
        <strain evidence="4 5">S00202</strain>
    </source>
</reference>
<evidence type="ECO:0000256" key="2">
    <source>
        <dbReference type="ARBA" id="ARBA00023002"/>
    </source>
</evidence>
<dbReference type="Pfam" id="PF02525">
    <property type="entry name" value="Flavodoxin_2"/>
    <property type="match status" value="1"/>
</dbReference>
<dbReference type="GO" id="GO:0005829">
    <property type="term" value="C:cytosol"/>
    <property type="evidence" value="ECO:0007669"/>
    <property type="project" value="TreeGrafter"/>
</dbReference>
<accession>A0A7X0BVN2</accession>
<dbReference type="GO" id="GO:0003955">
    <property type="term" value="F:NAD(P)H dehydrogenase (quinone) activity"/>
    <property type="evidence" value="ECO:0007669"/>
    <property type="project" value="TreeGrafter"/>
</dbReference>
<protein>
    <submittedName>
        <fullName evidence="4">Putative NADPH-quinone reductase</fullName>
    </submittedName>
</protein>
<feature type="domain" description="Flavodoxin-like fold" evidence="3">
    <location>
        <begin position="3"/>
        <end position="169"/>
    </location>
</feature>
<dbReference type="RefSeq" id="WP_184683082.1">
    <property type="nucleotide sequence ID" value="NZ_JACHLL010000003.1"/>
</dbReference>
<evidence type="ECO:0000313" key="4">
    <source>
        <dbReference type="EMBL" id="MBB6341954.1"/>
    </source>
</evidence>
<dbReference type="EMBL" id="JACHLL010000003">
    <property type="protein sequence ID" value="MBB6341954.1"/>
    <property type="molecule type" value="Genomic_DNA"/>
</dbReference>
<dbReference type="AlphaFoldDB" id="A0A7X0BVN2"/>
<keyword evidence="5" id="KW-1185">Reference proteome</keyword>
<evidence type="ECO:0000313" key="5">
    <source>
        <dbReference type="Proteomes" id="UP000557193"/>
    </source>
</evidence>
<dbReference type="PANTHER" id="PTHR10204:SF34">
    <property type="entry name" value="NAD(P)H DEHYDROGENASE [QUINONE] 1 ISOFORM 1"/>
    <property type="match status" value="1"/>
</dbReference>
<name>A0A7X0BVN2_9PSED</name>
<keyword evidence="2" id="KW-0560">Oxidoreductase</keyword>
<proteinExistence type="inferred from homology"/>
<dbReference type="InterPro" id="IPR003680">
    <property type="entry name" value="Flavodoxin_fold"/>
</dbReference>
<dbReference type="SUPFAM" id="SSF52218">
    <property type="entry name" value="Flavoproteins"/>
    <property type="match status" value="1"/>
</dbReference>
<comment type="similarity">
    <text evidence="1">Belongs to the NAD(P)H dehydrogenase (quinone) family.</text>
</comment>